<sequence>MRSIIAGTTIWVLLAGAAVVGVFSVLSGIGADTEGSQPRPMSQDEISRELASPTEPPDTTPPGHTPATGKATTAAPGAQTPSDAHSSPARKKHHRVAKQTTGGSVVASCKPGGAYLESWSPAPGYDTDDVHRGPARVASIEFEGDDRPDYLVSVQCKNGKPTIHSVMTDD</sequence>
<protein>
    <recommendedName>
        <fullName evidence="4">Septum formation initiator</fullName>
    </recommendedName>
</protein>
<dbReference type="Proteomes" id="UP000539111">
    <property type="component" value="Unassembled WGS sequence"/>
</dbReference>
<feature type="compositionally biased region" description="Basic residues" evidence="1">
    <location>
        <begin position="88"/>
        <end position="97"/>
    </location>
</feature>
<feature type="compositionally biased region" description="Low complexity" evidence="1">
    <location>
        <begin position="65"/>
        <end position="81"/>
    </location>
</feature>
<evidence type="ECO:0000313" key="2">
    <source>
        <dbReference type="EMBL" id="NYI68670.1"/>
    </source>
</evidence>
<proteinExistence type="predicted"/>
<feature type="compositionally biased region" description="Pro residues" evidence="1">
    <location>
        <begin position="54"/>
        <end position="64"/>
    </location>
</feature>
<evidence type="ECO:0000313" key="3">
    <source>
        <dbReference type="Proteomes" id="UP000539111"/>
    </source>
</evidence>
<name>A0A7Z0D4F0_9MICO</name>
<feature type="region of interest" description="Disordered" evidence="1">
    <location>
        <begin position="30"/>
        <end position="108"/>
    </location>
</feature>
<dbReference type="RefSeq" id="WP_179428983.1">
    <property type="nucleotide sequence ID" value="NZ_JACBZP010000001.1"/>
</dbReference>
<keyword evidence="3" id="KW-1185">Reference proteome</keyword>
<gene>
    <name evidence="2" type="ORF">BJY26_002976</name>
</gene>
<dbReference type="AlphaFoldDB" id="A0A7Z0D4F0"/>
<dbReference type="EMBL" id="JACBZP010000001">
    <property type="protein sequence ID" value="NYI68670.1"/>
    <property type="molecule type" value="Genomic_DNA"/>
</dbReference>
<accession>A0A7Z0D4F0</accession>
<reference evidence="2 3" key="1">
    <citation type="submission" date="2020-07" db="EMBL/GenBank/DDBJ databases">
        <title>Sequencing the genomes of 1000 actinobacteria strains.</title>
        <authorList>
            <person name="Klenk H.-P."/>
        </authorList>
    </citation>
    <scope>NUCLEOTIDE SEQUENCE [LARGE SCALE GENOMIC DNA]</scope>
    <source>
        <strain evidence="2 3">DSM 26341</strain>
    </source>
</reference>
<organism evidence="2 3">
    <name type="scientific">Spelaeicoccus albus</name>
    <dbReference type="NCBI Taxonomy" id="1280376"/>
    <lineage>
        <taxon>Bacteria</taxon>
        <taxon>Bacillati</taxon>
        <taxon>Actinomycetota</taxon>
        <taxon>Actinomycetes</taxon>
        <taxon>Micrococcales</taxon>
        <taxon>Brevibacteriaceae</taxon>
        <taxon>Spelaeicoccus</taxon>
    </lineage>
</organism>
<evidence type="ECO:0000256" key="1">
    <source>
        <dbReference type="SAM" id="MobiDB-lite"/>
    </source>
</evidence>
<evidence type="ECO:0008006" key="4">
    <source>
        <dbReference type="Google" id="ProtNLM"/>
    </source>
</evidence>
<comment type="caution">
    <text evidence="2">The sequence shown here is derived from an EMBL/GenBank/DDBJ whole genome shotgun (WGS) entry which is preliminary data.</text>
</comment>